<comment type="caution">
    <text evidence="1">The sequence shown here is derived from an EMBL/GenBank/DDBJ whole genome shotgun (WGS) entry which is preliminary data.</text>
</comment>
<proteinExistence type="predicted"/>
<evidence type="ECO:0000313" key="1">
    <source>
        <dbReference type="EMBL" id="MBB4285983.1"/>
    </source>
</evidence>
<dbReference type="RefSeq" id="WP_184434127.1">
    <property type="nucleotide sequence ID" value="NZ_JACIGI010000011.1"/>
</dbReference>
<organism evidence="1 2">
    <name type="scientific">Roseospira goensis</name>
    <dbReference type="NCBI Taxonomy" id="391922"/>
    <lineage>
        <taxon>Bacteria</taxon>
        <taxon>Pseudomonadati</taxon>
        <taxon>Pseudomonadota</taxon>
        <taxon>Alphaproteobacteria</taxon>
        <taxon>Rhodospirillales</taxon>
        <taxon>Rhodospirillaceae</taxon>
        <taxon>Roseospira</taxon>
    </lineage>
</organism>
<name>A0A7W6RZB0_9PROT</name>
<sequence length="355" mass="37768">MSTYVQIHALTFYPAANLSSDHTGRPARMMMGGVPRLRISSQCLTRAWRTSPTFAETLAGHLEERRERLGEEVHAYLTAKNMAEDRAHEVTRAIVNVFGRMEAGDNGTAPSVRRLSSISSQETAGAFALADRALAGETIDASAASALRRTDVAADMAVFGRMKEDDPAYTREPAAQVAHAVTTHRALVERDLTSAPEEPDAPDAPPGDAAAHPQVLPETAFGAGVYYLYVCLNRDQLRDNLKGHDGIAQAASAALVRAVATVAPRGHIASFAHHALAGFVLVERGPAPPRGLSLAFLRPVPPGNYLAQSVRALATTRDALSAAYNDTPDALALDITGTWRGRKGCLDELAAFAAG</sequence>
<gene>
    <name evidence="1" type="ORF">GGD88_001706</name>
</gene>
<dbReference type="Proteomes" id="UP000555728">
    <property type="component" value="Unassembled WGS sequence"/>
</dbReference>
<reference evidence="1 2" key="1">
    <citation type="submission" date="2020-08" db="EMBL/GenBank/DDBJ databases">
        <title>Genome sequencing of Purple Non-Sulfur Bacteria from various extreme environments.</title>
        <authorList>
            <person name="Mayer M."/>
        </authorList>
    </citation>
    <scope>NUCLEOTIDE SEQUENCE [LARGE SCALE GENOMIC DNA]</scope>
    <source>
        <strain evidence="1 2">JA135</strain>
    </source>
</reference>
<evidence type="ECO:0000313" key="2">
    <source>
        <dbReference type="Proteomes" id="UP000555728"/>
    </source>
</evidence>
<protein>
    <submittedName>
        <fullName evidence="1">CRISPR system Cascade subunit CasC</fullName>
    </submittedName>
</protein>
<keyword evidence="2" id="KW-1185">Reference proteome</keyword>
<dbReference type="InterPro" id="IPR010148">
    <property type="entry name" value="CRISPR-assoc_prot_CT1975"/>
</dbReference>
<dbReference type="EMBL" id="JACIGI010000011">
    <property type="protein sequence ID" value="MBB4285983.1"/>
    <property type="molecule type" value="Genomic_DNA"/>
</dbReference>
<dbReference type="AlphaFoldDB" id="A0A7W6RZB0"/>
<dbReference type="Pfam" id="PF09344">
    <property type="entry name" value="Cas_CT1975"/>
    <property type="match status" value="1"/>
</dbReference>
<dbReference type="NCBIfam" id="TIGR01869">
    <property type="entry name" value="casC_Cse4"/>
    <property type="match status" value="1"/>
</dbReference>
<accession>A0A7W6RZB0</accession>